<reference evidence="2 3" key="1">
    <citation type="submission" date="2019-05" db="EMBL/GenBank/DDBJ databases">
        <title>Emergence of the Ug99 lineage of the wheat stem rust pathogen through somatic hybridization.</title>
        <authorList>
            <person name="Li F."/>
            <person name="Upadhyaya N.M."/>
            <person name="Sperschneider J."/>
            <person name="Matny O."/>
            <person name="Nguyen-Phuc H."/>
            <person name="Mago R."/>
            <person name="Raley C."/>
            <person name="Miller M.E."/>
            <person name="Silverstein K.A.T."/>
            <person name="Henningsen E."/>
            <person name="Hirsch C.D."/>
            <person name="Visser B."/>
            <person name="Pretorius Z.A."/>
            <person name="Steffenson B.J."/>
            <person name="Schwessinger B."/>
            <person name="Dodds P.N."/>
            <person name="Figueroa M."/>
        </authorList>
    </citation>
    <scope>NUCLEOTIDE SEQUENCE [LARGE SCALE GENOMIC DNA]</scope>
    <source>
        <strain evidence="2">21-0</strain>
    </source>
</reference>
<feature type="region of interest" description="Disordered" evidence="1">
    <location>
        <begin position="218"/>
        <end position="250"/>
    </location>
</feature>
<feature type="compositionally biased region" description="Acidic residues" evidence="1">
    <location>
        <begin position="80"/>
        <end position="89"/>
    </location>
</feature>
<dbReference type="AlphaFoldDB" id="A0A5B0QAH2"/>
<feature type="compositionally biased region" description="Low complexity" evidence="1">
    <location>
        <begin position="34"/>
        <end position="46"/>
    </location>
</feature>
<evidence type="ECO:0000313" key="3">
    <source>
        <dbReference type="Proteomes" id="UP000324748"/>
    </source>
</evidence>
<proteinExistence type="predicted"/>
<evidence type="ECO:0000256" key="1">
    <source>
        <dbReference type="SAM" id="MobiDB-lite"/>
    </source>
</evidence>
<feature type="region of interest" description="Disordered" evidence="1">
    <location>
        <begin position="135"/>
        <end position="172"/>
    </location>
</feature>
<evidence type="ECO:0000313" key="2">
    <source>
        <dbReference type="EMBL" id="KAA1109974.1"/>
    </source>
</evidence>
<keyword evidence="3" id="KW-1185">Reference proteome</keyword>
<name>A0A5B0QAH2_PUCGR</name>
<protein>
    <submittedName>
        <fullName evidence="2">Uncharacterized protein</fullName>
    </submittedName>
</protein>
<dbReference type="Proteomes" id="UP000324748">
    <property type="component" value="Unassembled WGS sequence"/>
</dbReference>
<feature type="region of interest" description="Disordered" evidence="1">
    <location>
        <begin position="1"/>
        <end position="121"/>
    </location>
</feature>
<sequence>MSVVVSSEAESKYRGSNDSPSPAPDTPGRRTRVTTQATSGASQATAPDTPGPRTIENLEFSTHWHIPSPHSRFEPQFDSLAEEPEEMDQEDRRAGNEHENGTELAENENQSWKAEDPRWNEESDQLISDMISQIQSNSCKTRERTISSEVYQPSQTGKRRRLISGNGTTSPDKPVFQFVSHVRPVSDPDHSHQMSVQAFPQLTHQESLSGPIWPTVRRSQGSIGRLPARPQRGASSILPDQMGRGTSGLV</sequence>
<comment type="caution">
    <text evidence="2">The sequence shown here is derived from an EMBL/GenBank/DDBJ whole genome shotgun (WGS) entry which is preliminary data.</text>
</comment>
<organism evidence="2 3">
    <name type="scientific">Puccinia graminis f. sp. tritici</name>
    <dbReference type="NCBI Taxonomy" id="56615"/>
    <lineage>
        <taxon>Eukaryota</taxon>
        <taxon>Fungi</taxon>
        <taxon>Dikarya</taxon>
        <taxon>Basidiomycota</taxon>
        <taxon>Pucciniomycotina</taxon>
        <taxon>Pucciniomycetes</taxon>
        <taxon>Pucciniales</taxon>
        <taxon>Pucciniaceae</taxon>
        <taxon>Puccinia</taxon>
    </lineage>
</organism>
<feature type="compositionally biased region" description="Basic and acidic residues" evidence="1">
    <location>
        <begin position="90"/>
        <end position="101"/>
    </location>
</feature>
<gene>
    <name evidence="2" type="ORF">PGT21_005228</name>
</gene>
<feature type="compositionally biased region" description="Polar residues" evidence="1">
    <location>
        <begin position="147"/>
        <end position="156"/>
    </location>
</feature>
<accession>A0A5B0QAH2</accession>
<dbReference type="OrthoDB" id="408493at2759"/>
<dbReference type="EMBL" id="VSWC01000027">
    <property type="protein sequence ID" value="KAA1109974.1"/>
    <property type="molecule type" value="Genomic_DNA"/>
</dbReference>